<sequence length="193" mass="21392">MRVFVRPLPPGIEQLWCPKLGHQYWVCYRPPVCPKLGHTGAFSRAKSIGKVPGLLVPPSLHTEFVARAVEWRVARRMFQSPGISGRFRATRAEGRGFSRSLVAISYPISDLIWEKPLACGSPAASDLLPLDTGYPHIRAHGSLFRALPSQTTSTIDTVRAQYPVVSRCKGRLVEAILRKASASRYWRPSSTVA</sequence>
<proteinExistence type="predicted"/>
<dbReference type="AlphaFoldDB" id="A0AA40MF61"/>
<evidence type="ECO:0000313" key="1">
    <source>
        <dbReference type="EMBL" id="KGX17234.1"/>
    </source>
</evidence>
<gene>
    <name evidence="1" type="ORF">Y036_6039</name>
</gene>
<organism evidence="1 2">
    <name type="scientific">Burkholderia pseudomallei</name>
    <name type="common">Pseudomonas pseudomallei</name>
    <dbReference type="NCBI Taxonomy" id="28450"/>
    <lineage>
        <taxon>Bacteria</taxon>
        <taxon>Pseudomonadati</taxon>
        <taxon>Pseudomonadota</taxon>
        <taxon>Betaproteobacteria</taxon>
        <taxon>Burkholderiales</taxon>
        <taxon>Burkholderiaceae</taxon>
        <taxon>Burkholderia</taxon>
        <taxon>pseudomallei group</taxon>
    </lineage>
</organism>
<protein>
    <submittedName>
        <fullName evidence="1">Uncharacterized protein</fullName>
    </submittedName>
</protein>
<comment type="caution">
    <text evidence="1">The sequence shown here is derived from an EMBL/GenBank/DDBJ whole genome shotgun (WGS) entry which is preliminary data.</text>
</comment>
<accession>A0AA40MF61</accession>
<reference evidence="1 2" key="1">
    <citation type="submission" date="2014-08" db="EMBL/GenBank/DDBJ databases">
        <authorList>
            <person name="Bunnell A."/>
            <person name="Chain P.S."/>
            <person name="Chertkov O."/>
            <person name="Currie B.J."/>
            <person name="Daligault H.E."/>
            <person name="Davenport K.W."/>
            <person name="Davis C."/>
            <person name="Gleasner C.D."/>
            <person name="Johnson S.L."/>
            <person name="Kaestli M."/>
            <person name="Koren S."/>
            <person name="Kunde Y.A."/>
            <person name="Mayo M."/>
            <person name="McMurry K.K."/>
            <person name="Price E.P."/>
            <person name="Reitenga K.G."/>
            <person name="Robison R."/>
            <person name="Rosovitz M.J."/>
            <person name="Sarovich D.S."/>
            <person name="Teshima H."/>
        </authorList>
    </citation>
    <scope>NUCLEOTIDE SEQUENCE [LARGE SCALE GENOMIC DNA]</scope>
    <source>
        <strain evidence="1 2">MSHR44</strain>
    </source>
</reference>
<dbReference type="Proteomes" id="UP000030475">
    <property type="component" value="Unassembled WGS sequence"/>
</dbReference>
<evidence type="ECO:0000313" key="2">
    <source>
        <dbReference type="Proteomes" id="UP000030475"/>
    </source>
</evidence>
<name>A0AA40MF61_BURPE</name>
<dbReference type="EMBL" id="JQIM01000007">
    <property type="protein sequence ID" value="KGX17234.1"/>
    <property type="molecule type" value="Genomic_DNA"/>
</dbReference>